<dbReference type="InterPro" id="IPR029055">
    <property type="entry name" value="Ntn_hydrolases_N"/>
</dbReference>
<organism evidence="1 2">
    <name type="scientific">Pseudomonas fluorescens R124</name>
    <dbReference type="NCBI Taxonomy" id="743713"/>
    <lineage>
        <taxon>Bacteria</taxon>
        <taxon>Pseudomonadati</taxon>
        <taxon>Pseudomonadota</taxon>
        <taxon>Gammaproteobacteria</taxon>
        <taxon>Pseudomonadales</taxon>
        <taxon>Pseudomonadaceae</taxon>
        <taxon>Pseudomonas</taxon>
    </lineage>
</organism>
<sequence>MTTIAYKDGVIAYDSRVTRGSLIDHDDYEKLIHRNGHQFLFTGCGADFAALMDEFFGVKTSDKPLDANGLVVTNGRLCQIGRDAESGFWLDEVWMERSFAIGSGRDFALAAMDMGATAKEAVEAAAKRDVYTGGTIRTLIIDEGRADAKTTPPGVTA</sequence>
<name>A0A7U9GSV9_PSEFL</name>
<dbReference type="Gene3D" id="3.60.20.10">
    <property type="entry name" value="Glutamine Phosphoribosylpyrophosphate, subunit 1, domain 1"/>
    <property type="match status" value="1"/>
</dbReference>
<dbReference type="AlphaFoldDB" id="A0A7U9GSV9"/>
<accession>A0A7U9GSV9</accession>
<dbReference type="RefSeq" id="WP_003225259.1">
    <property type="nucleotide sequence ID" value="NZ_CM001561.1"/>
</dbReference>
<evidence type="ECO:0000313" key="2">
    <source>
        <dbReference type="Proteomes" id="UP000006045"/>
    </source>
</evidence>
<dbReference type="EMBL" id="CM001561">
    <property type="protein sequence ID" value="EJZ58479.1"/>
    <property type="molecule type" value="Genomic_DNA"/>
</dbReference>
<reference evidence="1 2" key="1">
    <citation type="submission" date="2012-08" db="EMBL/GenBank/DDBJ databases">
        <title>The genome of cave-isolated P. fluorescens strain R124 demonstrates phenotypic adaptation to the mineral environment.</title>
        <authorList>
            <person name="Barton M.D."/>
            <person name="Petronio M."/>
            <person name="Giarrizzo J.G."/>
            <person name="Bowling B.V."/>
            <person name="Barton H.A."/>
        </authorList>
    </citation>
    <scope>NUCLEOTIDE SEQUENCE [LARGE SCALE GENOMIC DNA]</scope>
    <source>
        <strain evidence="1 2">R124</strain>
    </source>
</reference>
<evidence type="ECO:0008006" key="3">
    <source>
        <dbReference type="Google" id="ProtNLM"/>
    </source>
</evidence>
<dbReference type="SUPFAM" id="SSF56235">
    <property type="entry name" value="N-terminal nucleophile aminohydrolases (Ntn hydrolases)"/>
    <property type="match status" value="1"/>
</dbReference>
<evidence type="ECO:0000313" key="1">
    <source>
        <dbReference type="EMBL" id="EJZ58479.1"/>
    </source>
</evidence>
<proteinExistence type="predicted"/>
<gene>
    <name evidence="1" type="ORF">I1A_002807</name>
</gene>
<protein>
    <recommendedName>
        <fullName evidence="3">Proteasome subunit beta</fullName>
    </recommendedName>
</protein>
<dbReference type="Proteomes" id="UP000006045">
    <property type="component" value="Chromosome"/>
</dbReference>
<dbReference type="OrthoDB" id="8086914at2"/>